<evidence type="ECO:0000313" key="7">
    <source>
        <dbReference type="WBParaSite" id="L893_g21624.t1"/>
    </source>
</evidence>
<keyword evidence="4" id="KW-0808">Transferase</keyword>
<sequence>MSETPQTSAYEEERTEEAETTAEVLNALAYYKKYSLLELSNRAQAYKRLPVHHRDMIAPAFEAALRKAKECINENQKFLDTVLESGRSMLGPEGNGDFLEKAYSITALRPATEHYMKKVRSTLRQLKRDWSEEGRAERDSCYSHILKAMEERYPDVEKRKDVQVVVPGSGLARLVWQLVQDGFSTMGNEYSMLMLLVSNYILNCCDEEKQFTIYPYVGETSNQWSYENQLRGIRIPDVCPKESGKVRGNTFSMCAGDFVSAMEDYNESFDCVITCFFLDTATTPFVYLDVIKRILKPGGVWINFGPLLYHYAGEHQDAIELPYEEIIKLVRTYGFDIVKDERFAEEPSKYVCDEKSMLQYTYYCGYFECTKKTTE</sequence>
<dbReference type="SMART" id="SM01296">
    <property type="entry name" value="N2227"/>
    <property type="match status" value="1"/>
</dbReference>
<dbReference type="EC" id="2.1.1.22" evidence="2"/>
<dbReference type="Pfam" id="PF07942">
    <property type="entry name" value="CARME"/>
    <property type="match status" value="1"/>
</dbReference>
<dbReference type="GO" id="GO:0032259">
    <property type="term" value="P:methylation"/>
    <property type="evidence" value="ECO:0007669"/>
    <property type="project" value="UniProtKB-KW"/>
</dbReference>
<accession>A0A1I7Z0A4</accession>
<protein>
    <recommendedName>
        <fullName evidence="2">carnosine N-methyltransferase</fullName>
        <ecNumber evidence="2">2.1.1.22</ecNumber>
    </recommendedName>
</protein>
<dbReference type="PANTHER" id="PTHR12303">
    <property type="entry name" value="CARNOSINE N-METHYLTRANSFERASE"/>
    <property type="match status" value="1"/>
</dbReference>
<dbReference type="AlphaFoldDB" id="A0A1I7Z0A4"/>
<dbReference type="WBParaSite" id="L893_g21624.t1">
    <property type="protein sequence ID" value="L893_g21624.t1"/>
    <property type="gene ID" value="L893_g21624"/>
</dbReference>
<keyword evidence="6" id="KW-1185">Reference proteome</keyword>
<comment type="similarity">
    <text evidence="1">Belongs to the carnosine N-methyltransferase family.</text>
</comment>
<dbReference type="InterPro" id="IPR012901">
    <property type="entry name" value="CARME"/>
</dbReference>
<dbReference type="GO" id="GO:0030735">
    <property type="term" value="F:carnosine N-methyltransferase activity"/>
    <property type="evidence" value="ECO:0007669"/>
    <property type="project" value="UniProtKB-EC"/>
</dbReference>
<keyword evidence="5" id="KW-0949">S-adenosyl-L-methionine</keyword>
<proteinExistence type="inferred from homology"/>
<evidence type="ECO:0000256" key="2">
    <source>
        <dbReference type="ARBA" id="ARBA00012003"/>
    </source>
</evidence>
<name>A0A1I7Z0A4_9BILA</name>
<reference evidence="7" key="1">
    <citation type="submission" date="2016-11" db="UniProtKB">
        <authorList>
            <consortium name="WormBaseParasite"/>
        </authorList>
    </citation>
    <scope>IDENTIFICATION</scope>
</reference>
<dbReference type="Proteomes" id="UP000095287">
    <property type="component" value="Unplaced"/>
</dbReference>
<organism evidence="6 7">
    <name type="scientific">Steinernema glaseri</name>
    <dbReference type="NCBI Taxonomy" id="37863"/>
    <lineage>
        <taxon>Eukaryota</taxon>
        <taxon>Metazoa</taxon>
        <taxon>Ecdysozoa</taxon>
        <taxon>Nematoda</taxon>
        <taxon>Chromadorea</taxon>
        <taxon>Rhabditida</taxon>
        <taxon>Tylenchina</taxon>
        <taxon>Panagrolaimomorpha</taxon>
        <taxon>Strongyloidoidea</taxon>
        <taxon>Steinernematidae</taxon>
        <taxon>Steinernema</taxon>
    </lineage>
</organism>
<evidence type="ECO:0000256" key="1">
    <source>
        <dbReference type="ARBA" id="ARBA00010086"/>
    </source>
</evidence>
<dbReference type="PANTHER" id="PTHR12303:SF6">
    <property type="entry name" value="CARNOSINE N-METHYLTRANSFERASE"/>
    <property type="match status" value="1"/>
</dbReference>
<evidence type="ECO:0000256" key="3">
    <source>
        <dbReference type="ARBA" id="ARBA00022603"/>
    </source>
</evidence>
<evidence type="ECO:0000313" key="6">
    <source>
        <dbReference type="Proteomes" id="UP000095287"/>
    </source>
</evidence>
<keyword evidence="3" id="KW-0489">Methyltransferase</keyword>
<dbReference type="InterPro" id="IPR029063">
    <property type="entry name" value="SAM-dependent_MTases_sf"/>
</dbReference>
<evidence type="ECO:0000256" key="4">
    <source>
        <dbReference type="ARBA" id="ARBA00022679"/>
    </source>
</evidence>
<evidence type="ECO:0000256" key="5">
    <source>
        <dbReference type="ARBA" id="ARBA00022691"/>
    </source>
</evidence>
<dbReference type="Gene3D" id="3.40.50.150">
    <property type="entry name" value="Vaccinia Virus protein VP39"/>
    <property type="match status" value="1"/>
</dbReference>
<dbReference type="SUPFAM" id="SSF53335">
    <property type="entry name" value="S-adenosyl-L-methionine-dependent methyltransferases"/>
    <property type="match status" value="1"/>
</dbReference>